<dbReference type="Proteomes" id="UP000055048">
    <property type="component" value="Unassembled WGS sequence"/>
</dbReference>
<dbReference type="InterPro" id="IPR026116">
    <property type="entry name" value="GT18_cat"/>
</dbReference>
<keyword evidence="8" id="KW-0735">Signal-anchor</keyword>
<evidence type="ECO:0000256" key="7">
    <source>
        <dbReference type="ARBA" id="ARBA00022692"/>
    </source>
</evidence>
<protein>
    <recommendedName>
        <fullName evidence="4">alpha-1,6-mannosyl-glycoprotein 6-beta-N-acetylglucosaminyltransferase</fullName>
        <ecNumber evidence="4">2.4.1.155</ecNumber>
    </recommendedName>
</protein>
<dbReference type="GO" id="GO:0030144">
    <property type="term" value="F:alpha-1,6-mannosylglycoprotein 6-beta-N-acetylglucosaminyltransferase activity"/>
    <property type="evidence" value="ECO:0007669"/>
    <property type="project" value="UniProtKB-EC"/>
</dbReference>
<evidence type="ECO:0000256" key="4">
    <source>
        <dbReference type="ARBA" id="ARBA00012671"/>
    </source>
</evidence>
<keyword evidence="10" id="KW-0333">Golgi apparatus</keyword>
<evidence type="ECO:0000256" key="11">
    <source>
        <dbReference type="ARBA" id="ARBA00023136"/>
    </source>
</evidence>
<dbReference type="OrthoDB" id="2113294at2759"/>
<dbReference type="STRING" id="144512.A0A0V0TYC3"/>
<dbReference type="AlphaFoldDB" id="A0A0V0TYC3"/>
<dbReference type="PANTHER" id="PTHR15075:SF2">
    <property type="entry name" value="ALPHA-1,6-MANNOSYLGLYCOPROTEIN 6-BETA-N-ACETYLGLUCOSAMINYLTRANSFERASE"/>
    <property type="match status" value="1"/>
</dbReference>
<evidence type="ECO:0000256" key="13">
    <source>
        <dbReference type="ARBA" id="ARBA00048243"/>
    </source>
</evidence>
<evidence type="ECO:0000256" key="2">
    <source>
        <dbReference type="ARBA" id="ARBA00004922"/>
    </source>
</evidence>
<keyword evidence="17" id="KW-1185">Reference proteome</keyword>
<dbReference type="EC" id="2.4.1.155" evidence="4"/>
<feature type="transmembrane region" description="Helical" evidence="14">
    <location>
        <begin position="25"/>
        <end position="48"/>
    </location>
</feature>
<dbReference type="InterPro" id="IPR052105">
    <property type="entry name" value="MGAT5_Glycosyltransferase"/>
</dbReference>
<evidence type="ECO:0000256" key="5">
    <source>
        <dbReference type="ARBA" id="ARBA00022676"/>
    </source>
</evidence>
<evidence type="ECO:0000256" key="10">
    <source>
        <dbReference type="ARBA" id="ARBA00023034"/>
    </source>
</evidence>
<keyword evidence="6 16" id="KW-0808">Transferase</keyword>
<dbReference type="EMBL" id="JYDJ01000106">
    <property type="protein sequence ID" value="KRX43976.1"/>
    <property type="molecule type" value="Genomic_DNA"/>
</dbReference>
<evidence type="ECO:0000256" key="12">
    <source>
        <dbReference type="ARBA" id="ARBA00023180"/>
    </source>
</evidence>
<keyword evidence="7 14" id="KW-0812">Transmembrane</keyword>
<evidence type="ECO:0000256" key="1">
    <source>
        <dbReference type="ARBA" id="ARBA00004323"/>
    </source>
</evidence>
<feature type="transmembrane region" description="Helical" evidence="14">
    <location>
        <begin position="96"/>
        <end position="114"/>
    </location>
</feature>
<dbReference type="Pfam" id="PF15024">
    <property type="entry name" value="Glyco_transf_18"/>
    <property type="match status" value="1"/>
</dbReference>
<accession>A0A0V0TYC3</accession>
<organism evidence="16 17">
    <name type="scientific">Trichinella murrelli</name>
    <dbReference type="NCBI Taxonomy" id="144512"/>
    <lineage>
        <taxon>Eukaryota</taxon>
        <taxon>Metazoa</taxon>
        <taxon>Ecdysozoa</taxon>
        <taxon>Nematoda</taxon>
        <taxon>Enoplea</taxon>
        <taxon>Dorylaimia</taxon>
        <taxon>Trichinellida</taxon>
        <taxon>Trichinellidae</taxon>
        <taxon>Trichinella</taxon>
    </lineage>
</organism>
<proteinExistence type="inferred from homology"/>
<evidence type="ECO:0000256" key="9">
    <source>
        <dbReference type="ARBA" id="ARBA00022989"/>
    </source>
</evidence>
<comment type="caution">
    <text evidence="16">The sequence shown here is derived from an EMBL/GenBank/DDBJ whole genome shotgun (WGS) entry which is preliminary data.</text>
</comment>
<name>A0A0V0TYC3_9BILA</name>
<evidence type="ECO:0000256" key="8">
    <source>
        <dbReference type="ARBA" id="ARBA00022968"/>
    </source>
</evidence>
<evidence type="ECO:0000256" key="3">
    <source>
        <dbReference type="ARBA" id="ARBA00007477"/>
    </source>
</evidence>
<sequence length="994" mass="114427">MTADVLSPDALYDEMFEQRRNLKHLLFVLHNCSICNVDFTFTIGASAFQYSNDFHLLFSMHTIKLIIACYFKLNYNEFNRNMWRTYIAWLLRVKRVELCSLVVMTSLTWFVLFHQPQCLKRDMQNEIVELSRRYVDDWLEGERRLYWKLTSGLGQSRPLLAKGKPFPPTLTLALENLYSALHQLETWLLGGFSANCSVNVLHEMIHHDLNNIMRQQNALDQDWILYLDKLSILNKDWKLLYPSCSEKIVWMENNWRKYSCYGQLGVDETRCSIFTYLSRLERQCPLIWREEVQLAGDDIRPLLLPNISHLHASMDDNVQNYKWMKERMTSTWSDWSEAYSWLKRNRRHLLPKKQLTILVHMGFLTKASGFKFGESAFTGGPLGELVQWSDLITTLHFFGHRLLISSESSTLKRTLSQYSSSSSFCGALTGDEPDLIFTDIIGINQIRCISANFYSKYTCRLRVLDSFGTQAQFNHAPYFKAHITQLGKDNPWGGHSLKLGQFFTFYPHSPDNSFLGFVVKRQKDVKPRVERKNITLLYGKNAYWNDFTKILDSIKDLVEIHATVNPDDQHLLPSYVVNHGVLDSGRFNLLSREAKIFLGLGFPYEGPAPLEAVANGLVFINPKFSAPKSRLNETFFAKKPTLRQLKSQNSYMEDYIGEPYVFTVDISDRPALRAAVKQALQAEFEPHVPWEFTAEGMFERVAYYFLHQDFCEPDHIPLNISQLRIYVGESGASCSDTCSKHGNRIGVVVICFLFLLRTFFLFPNQRSKCYCSVIGIDMQILFLSHLHASGFSFSLCPEFATVADLHAPSFSQNVCFLQENQHLLNCASDSSRDIQRICPCRSFRPGQVALCKSLFPTGIINLPSIKLTITCEKERKKFFQPVSCFSCWSLLRISHIPVAVPFLQTTDDNLLAFHFPMTFAPAANSNSMINELFKEKTYIIHPVVYLFCIKSTSQLHPDTIVDDTIGRSTALDVVDVRKKSNLFTLKNGENFLFT</sequence>
<dbReference type="GO" id="GO:0000139">
    <property type="term" value="C:Golgi membrane"/>
    <property type="evidence" value="ECO:0007669"/>
    <property type="project" value="UniProtKB-SubCell"/>
</dbReference>
<evidence type="ECO:0000259" key="15">
    <source>
        <dbReference type="Pfam" id="PF15024"/>
    </source>
</evidence>
<feature type="transmembrane region" description="Helical" evidence="14">
    <location>
        <begin position="54"/>
        <end position="75"/>
    </location>
</feature>
<dbReference type="UniPathway" id="UPA00378"/>
<keyword evidence="12" id="KW-0325">Glycoprotein</keyword>
<keyword evidence="9 14" id="KW-1133">Transmembrane helix</keyword>
<evidence type="ECO:0000256" key="6">
    <source>
        <dbReference type="ARBA" id="ARBA00022679"/>
    </source>
</evidence>
<comment type="pathway">
    <text evidence="2">Protein modification; protein glycosylation.</text>
</comment>
<evidence type="ECO:0000256" key="14">
    <source>
        <dbReference type="SAM" id="Phobius"/>
    </source>
</evidence>
<comment type="subcellular location">
    <subcellularLocation>
        <location evidence="1">Golgi apparatus membrane</location>
        <topology evidence="1">Single-pass type II membrane protein</topology>
    </subcellularLocation>
</comment>
<reference evidence="16 17" key="1">
    <citation type="submission" date="2015-01" db="EMBL/GenBank/DDBJ databases">
        <title>Evolution of Trichinella species and genotypes.</title>
        <authorList>
            <person name="Korhonen P.K."/>
            <person name="Edoardo P."/>
            <person name="Giuseppe L.R."/>
            <person name="Gasser R.B."/>
        </authorList>
    </citation>
    <scope>NUCLEOTIDE SEQUENCE [LARGE SCALE GENOMIC DNA]</scope>
    <source>
        <strain evidence="16">ISS417</strain>
    </source>
</reference>
<comment type="similarity">
    <text evidence="3">Belongs to the glycosyltransferase 18 family.</text>
</comment>
<dbReference type="GO" id="GO:0006487">
    <property type="term" value="P:protein N-linked glycosylation"/>
    <property type="evidence" value="ECO:0007669"/>
    <property type="project" value="TreeGrafter"/>
</dbReference>
<keyword evidence="5 16" id="KW-0328">Glycosyltransferase</keyword>
<gene>
    <name evidence="16" type="primary">Mgat5</name>
    <name evidence="16" type="ORF">T05_13748</name>
</gene>
<dbReference type="PANTHER" id="PTHR15075">
    <property type="entry name" value="ALPHA-MANNOSIDE BETA-1,6-N-ACETYLGLUCOSAMINYLTRANSFERASE"/>
    <property type="match status" value="1"/>
</dbReference>
<feature type="domain" description="Glycosyltransferase family 18 catalytic" evidence="15">
    <location>
        <begin position="260"/>
        <end position="840"/>
    </location>
</feature>
<evidence type="ECO:0000313" key="17">
    <source>
        <dbReference type="Proteomes" id="UP000055048"/>
    </source>
</evidence>
<keyword evidence="11 14" id="KW-0472">Membrane</keyword>
<comment type="catalytic activity">
    <reaction evidence="13">
        <text>N(4)-{beta-D-GlcNAc-(1-&gt;2)-[beta-D-GlcNAc-(1-&gt;4)]-alpha-D-Man-(1-&gt;3)-[beta-D-GlcNAc-(1-&gt;2)-alpha-D-Man-(1-&gt;6)]-beta-D-Man-(1-&gt;4)-beta-D-GlcNAc-(1-&gt;4)-beta-D-GlcNAc}-L-asparaginyl-[protein] + UDP-N-acetyl-alpha-D-glucosamine = N(4)-{beta-D-GlcNAc-(1-&gt;2)-[beta-D-GlcNAc-(1-&gt;4)]-alpha-D-Man-(1-&gt;3)-[beta-D-GlcNAc-(1-&gt;2)-[beta-D-GlcNAc-(1-&gt;6)]-alpha-D-Man-(1-&gt;6)]-beta-D-Man-(1-&gt;4)-beta-D-GlcNAc-(1-&gt;4)-beta-D-GlcNAc}-L-asparaginyl-[protein] + UDP + H(+)</text>
        <dbReference type="Rhea" id="RHEA:16921"/>
        <dbReference type="Rhea" id="RHEA-COMP:14374"/>
        <dbReference type="Rhea" id="RHEA-COMP:14377"/>
        <dbReference type="ChEBI" id="CHEBI:15378"/>
        <dbReference type="ChEBI" id="CHEBI:57705"/>
        <dbReference type="ChEBI" id="CHEBI:58223"/>
        <dbReference type="ChEBI" id="CHEBI:139507"/>
        <dbReference type="ChEBI" id="CHEBI:139510"/>
        <dbReference type="EC" id="2.4.1.155"/>
    </reaction>
</comment>
<evidence type="ECO:0000313" key="16">
    <source>
        <dbReference type="EMBL" id="KRX43976.1"/>
    </source>
</evidence>